<keyword evidence="2" id="KW-0547">Nucleotide-binding</keyword>
<dbReference type="InterPro" id="IPR003593">
    <property type="entry name" value="AAA+_ATPase"/>
</dbReference>
<dbReference type="GO" id="GO:0005524">
    <property type="term" value="F:ATP binding"/>
    <property type="evidence" value="ECO:0007669"/>
    <property type="project" value="UniProtKB-KW"/>
</dbReference>
<keyword evidence="6" id="KW-1185">Reference proteome</keyword>
<evidence type="ECO:0000259" key="4">
    <source>
        <dbReference type="PROSITE" id="PS50893"/>
    </source>
</evidence>
<evidence type="ECO:0000256" key="1">
    <source>
        <dbReference type="ARBA" id="ARBA00022448"/>
    </source>
</evidence>
<dbReference type="AlphaFoldDB" id="A0A0L6U3D0"/>
<evidence type="ECO:0000256" key="2">
    <source>
        <dbReference type="ARBA" id="ARBA00022741"/>
    </source>
</evidence>
<dbReference type="STRING" id="52689.AKG39_02405"/>
<dbReference type="PANTHER" id="PTHR42711">
    <property type="entry name" value="ABC TRANSPORTER ATP-BINDING PROTEIN"/>
    <property type="match status" value="1"/>
</dbReference>
<dbReference type="PROSITE" id="PS50893">
    <property type="entry name" value="ABC_TRANSPORTER_2"/>
    <property type="match status" value="1"/>
</dbReference>
<gene>
    <name evidence="5" type="ORF">AKG39_02405</name>
</gene>
<dbReference type="PROSITE" id="PS00211">
    <property type="entry name" value="ABC_TRANSPORTER_1"/>
    <property type="match status" value="1"/>
</dbReference>
<name>A0A0L6U3D0_9FIRM</name>
<evidence type="ECO:0000313" key="6">
    <source>
        <dbReference type="Proteomes" id="UP000036873"/>
    </source>
</evidence>
<dbReference type="CDD" id="cd03230">
    <property type="entry name" value="ABC_DR_subfamily_A"/>
    <property type="match status" value="1"/>
</dbReference>
<dbReference type="SUPFAM" id="SSF52540">
    <property type="entry name" value="P-loop containing nucleoside triphosphate hydrolases"/>
    <property type="match status" value="1"/>
</dbReference>
<dbReference type="InterPro" id="IPR017871">
    <property type="entry name" value="ABC_transporter-like_CS"/>
</dbReference>
<dbReference type="Gene3D" id="3.40.50.300">
    <property type="entry name" value="P-loop containing nucleotide triphosphate hydrolases"/>
    <property type="match status" value="1"/>
</dbReference>
<dbReference type="EMBL" id="LGYO01000007">
    <property type="protein sequence ID" value="KNZ43029.1"/>
    <property type="molecule type" value="Genomic_DNA"/>
</dbReference>
<organism evidence="5 6">
    <name type="scientific">Acetobacterium bakii</name>
    <dbReference type="NCBI Taxonomy" id="52689"/>
    <lineage>
        <taxon>Bacteria</taxon>
        <taxon>Bacillati</taxon>
        <taxon>Bacillota</taxon>
        <taxon>Clostridia</taxon>
        <taxon>Eubacteriales</taxon>
        <taxon>Eubacteriaceae</taxon>
        <taxon>Acetobacterium</taxon>
    </lineage>
</organism>
<accession>A0A0L6U3D0</accession>
<dbReference type="Proteomes" id="UP000036873">
    <property type="component" value="Unassembled WGS sequence"/>
</dbReference>
<dbReference type="OrthoDB" id="9804819at2"/>
<evidence type="ECO:0000313" key="5">
    <source>
        <dbReference type="EMBL" id="KNZ43029.1"/>
    </source>
</evidence>
<dbReference type="InterPro" id="IPR050763">
    <property type="entry name" value="ABC_transporter_ATP-binding"/>
</dbReference>
<proteinExistence type="predicted"/>
<keyword evidence="3" id="KW-0067">ATP-binding</keyword>
<dbReference type="InterPro" id="IPR027417">
    <property type="entry name" value="P-loop_NTPase"/>
</dbReference>
<feature type="domain" description="ABC transporter" evidence="4">
    <location>
        <begin position="2"/>
        <end position="232"/>
    </location>
</feature>
<dbReference type="PANTHER" id="PTHR42711:SF15">
    <property type="entry name" value="ABC-TYPE MULTIDRUG TRANSPORT SYSTEM, ATPASE COMPONENT"/>
    <property type="match status" value="1"/>
</dbReference>
<sequence length="301" mass="34365">MLSISNVSKTYKQGNKEALKNINLDIMEGEFTALLGQNGAGKSTLINIMAGNVKKTKGTVKIGGYDIDSNELDTKKIIGIVPQDTGYDFIFTVDEALKKQSGYFGIKDNKEYIDELLEALYLTEKRSARLRDLSGGMRRRFLIAKALVHKPKILILDEPTAGVDVEMRHTLYDFLIKLHESGTTIILTTHYIEEAEKLCKRIVIIDGGEIVADKPKEELMETFSREIVVEIHFDNELKLDDFDFLKEYQPQIEEKTNLKLKVLRKDFSKVFQKLAGKNMEFTDLIVEKPKLEDIYLNLINH</sequence>
<evidence type="ECO:0000256" key="3">
    <source>
        <dbReference type="ARBA" id="ARBA00022840"/>
    </source>
</evidence>
<dbReference type="SMART" id="SM00382">
    <property type="entry name" value="AAA"/>
    <property type="match status" value="1"/>
</dbReference>
<dbReference type="RefSeq" id="WP_050738765.1">
    <property type="nucleotide sequence ID" value="NZ_LGYO01000007.1"/>
</dbReference>
<dbReference type="Pfam" id="PF00005">
    <property type="entry name" value="ABC_tran"/>
    <property type="match status" value="1"/>
</dbReference>
<comment type="caution">
    <text evidence="5">The sequence shown here is derived from an EMBL/GenBank/DDBJ whole genome shotgun (WGS) entry which is preliminary data.</text>
</comment>
<keyword evidence="1" id="KW-0813">Transport</keyword>
<dbReference type="InterPro" id="IPR003439">
    <property type="entry name" value="ABC_transporter-like_ATP-bd"/>
</dbReference>
<dbReference type="GO" id="GO:0016887">
    <property type="term" value="F:ATP hydrolysis activity"/>
    <property type="evidence" value="ECO:0007669"/>
    <property type="project" value="InterPro"/>
</dbReference>
<reference evidence="6" key="1">
    <citation type="submission" date="2015-07" db="EMBL/GenBank/DDBJ databases">
        <title>Draft genome sequence of Acetobacterium bakii DSM 8293, a potential psychrophilic chemical producer through syngas fermentation.</title>
        <authorList>
            <person name="Song Y."/>
            <person name="Hwang S."/>
            <person name="Cho B.-K."/>
        </authorList>
    </citation>
    <scope>NUCLEOTIDE SEQUENCE [LARGE SCALE GENOMIC DNA]</scope>
    <source>
        <strain evidence="6">DSM 8239</strain>
    </source>
</reference>
<protein>
    <submittedName>
        <fullName evidence="5">ABC transporter</fullName>
    </submittedName>
</protein>